<keyword evidence="2" id="KW-0805">Transcription regulation</keyword>
<dbReference type="Gene3D" id="1.10.10.10">
    <property type="entry name" value="Winged helix-like DNA-binding domain superfamily/Winged helix DNA-binding domain"/>
    <property type="match status" value="1"/>
</dbReference>
<keyword evidence="3" id="KW-0731">Sigma factor</keyword>
<dbReference type="InterPro" id="IPR039425">
    <property type="entry name" value="RNA_pol_sigma-70-like"/>
</dbReference>
<feature type="domain" description="RNA polymerase sigma-70 region 2" evidence="5">
    <location>
        <begin position="11"/>
        <end position="76"/>
    </location>
</feature>
<dbReference type="SUPFAM" id="SSF88659">
    <property type="entry name" value="Sigma3 and sigma4 domains of RNA polymerase sigma factors"/>
    <property type="match status" value="1"/>
</dbReference>
<dbReference type="Pfam" id="PF04542">
    <property type="entry name" value="Sigma70_r2"/>
    <property type="match status" value="1"/>
</dbReference>
<protein>
    <submittedName>
        <fullName evidence="7">Sigma-70 family RNA polymerase sigma factor</fullName>
    </submittedName>
</protein>
<dbReference type="GO" id="GO:0006352">
    <property type="term" value="P:DNA-templated transcription initiation"/>
    <property type="evidence" value="ECO:0007669"/>
    <property type="project" value="InterPro"/>
</dbReference>
<dbReference type="EMBL" id="JABAIL010000003">
    <property type="protein sequence ID" value="NLR91986.1"/>
    <property type="molecule type" value="Genomic_DNA"/>
</dbReference>
<evidence type="ECO:0000256" key="3">
    <source>
        <dbReference type="ARBA" id="ARBA00023082"/>
    </source>
</evidence>
<evidence type="ECO:0000256" key="1">
    <source>
        <dbReference type="ARBA" id="ARBA00010641"/>
    </source>
</evidence>
<name>A0A7X8SKP7_9BACT</name>
<dbReference type="Gene3D" id="1.10.1740.10">
    <property type="match status" value="1"/>
</dbReference>
<evidence type="ECO:0000256" key="2">
    <source>
        <dbReference type="ARBA" id="ARBA00023015"/>
    </source>
</evidence>
<reference evidence="7 8" key="1">
    <citation type="submission" date="2020-04" db="EMBL/GenBank/DDBJ databases">
        <title>Flammeovirga sp. SR4, a novel species isolated from seawater.</title>
        <authorList>
            <person name="Wang X."/>
        </authorList>
    </citation>
    <scope>NUCLEOTIDE SEQUENCE [LARGE SCALE GENOMIC DNA]</scope>
    <source>
        <strain evidence="7 8">SR4</strain>
    </source>
</reference>
<dbReference type="RefSeq" id="WP_168882694.1">
    <property type="nucleotide sequence ID" value="NZ_JABAIL010000003.1"/>
</dbReference>
<dbReference type="CDD" id="cd06171">
    <property type="entry name" value="Sigma70_r4"/>
    <property type="match status" value="1"/>
</dbReference>
<dbReference type="GO" id="GO:0003677">
    <property type="term" value="F:DNA binding"/>
    <property type="evidence" value="ECO:0007669"/>
    <property type="project" value="InterPro"/>
</dbReference>
<evidence type="ECO:0000313" key="7">
    <source>
        <dbReference type="EMBL" id="NLR91986.1"/>
    </source>
</evidence>
<dbReference type="AlphaFoldDB" id="A0A7X8SKP7"/>
<dbReference type="InterPro" id="IPR013325">
    <property type="entry name" value="RNA_pol_sigma_r2"/>
</dbReference>
<keyword evidence="4" id="KW-0804">Transcription</keyword>
<dbReference type="SUPFAM" id="SSF88946">
    <property type="entry name" value="Sigma2 domain of RNA polymerase sigma factors"/>
    <property type="match status" value="1"/>
</dbReference>
<evidence type="ECO:0000313" key="8">
    <source>
        <dbReference type="Proteomes" id="UP000585050"/>
    </source>
</evidence>
<proteinExistence type="inferred from homology"/>
<evidence type="ECO:0000259" key="6">
    <source>
        <dbReference type="Pfam" id="PF08281"/>
    </source>
</evidence>
<evidence type="ECO:0000259" key="5">
    <source>
        <dbReference type="Pfam" id="PF04542"/>
    </source>
</evidence>
<accession>A0A7X8SKP7</accession>
<dbReference type="PANTHER" id="PTHR43133">
    <property type="entry name" value="RNA POLYMERASE ECF-TYPE SIGMA FACTO"/>
    <property type="match status" value="1"/>
</dbReference>
<dbReference type="GO" id="GO:0016987">
    <property type="term" value="F:sigma factor activity"/>
    <property type="evidence" value="ECO:0007669"/>
    <property type="project" value="UniProtKB-KW"/>
</dbReference>
<dbReference type="InterPro" id="IPR007627">
    <property type="entry name" value="RNA_pol_sigma70_r2"/>
</dbReference>
<comment type="caution">
    <text evidence="7">The sequence shown here is derived from an EMBL/GenBank/DDBJ whole genome shotgun (WGS) entry which is preliminary data.</text>
</comment>
<dbReference type="NCBIfam" id="TIGR02937">
    <property type="entry name" value="sigma70-ECF"/>
    <property type="match status" value="1"/>
</dbReference>
<comment type="similarity">
    <text evidence="1">Belongs to the sigma-70 factor family. ECF subfamily.</text>
</comment>
<dbReference type="InterPro" id="IPR036388">
    <property type="entry name" value="WH-like_DNA-bd_sf"/>
</dbReference>
<dbReference type="InterPro" id="IPR013249">
    <property type="entry name" value="RNA_pol_sigma70_r4_t2"/>
</dbReference>
<dbReference type="Pfam" id="PF08281">
    <property type="entry name" value="Sigma70_r4_2"/>
    <property type="match status" value="1"/>
</dbReference>
<organism evidence="7 8">
    <name type="scientific">Flammeovirga agarivorans</name>
    <dbReference type="NCBI Taxonomy" id="2726742"/>
    <lineage>
        <taxon>Bacteria</taxon>
        <taxon>Pseudomonadati</taxon>
        <taxon>Bacteroidota</taxon>
        <taxon>Cytophagia</taxon>
        <taxon>Cytophagales</taxon>
        <taxon>Flammeovirgaceae</taxon>
        <taxon>Flammeovirga</taxon>
    </lineage>
</organism>
<sequence length="187" mass="21646">MKTCNNMNEIVHEYYDYIHAFINKKVGDQQDVEDLTQEVMFRLTTSCLKAEDIKNLKAWLFQVARNVIYNYYQSKKLDTSSVLDDNAFTAEEETELEASDYIISMINLLPEEYAKPLKMADIDQIPQKKIAEELDLGLSAVKMRVQRGRKKLLELFHSCCNIEYDNMGNFVGCTVKDSCDDKDQISL</sequence>
<dbReference type="Proteomes" id="UP000585050">
    <property type="component" value="Unassembled WGS sequence"/>
</dbReference>
<feature type="domain" description="RNA polymerase sigma factor 70 region 4 type 2" evidence="6">
    <location>
        <begin position="100"/>
        <end position="152"/>
    </location>
</feature>
<evidence type="ECO:0000256" key="4">
    <source>
        <dbReference type="ARBA" id="ARBA00023163"/>
    </source>
</evidence>
<gene>
    <name evidence="7" type="ORF">HGP29_12245</name>
</gene>
<keyword evidence="8" id="KW-1185">Reference proteome</keyword>
<dbReference type="InterPro" id="IPR013324">
    <property type="entry name" value="RNA_pol_sigma_r3/r4-like"/>
</dbReference>
<dbReference type="InterPro" id="IPR014284">
    <property type="entry name" value="RNA_pol_sigma-70_dom"/>
</dbReference>
<dbReference type="PANTHER" id="PTHR43133:SF62">
    <property type="entry name" value="RNA POLYMERASE SIGMA FACTOR SIGZ"/>
    <property type="match status" value="1"/>
</dbReference>